<reference evidence="3 4" key="1">
    <citation type="submission" date="2019-04" db="EMBL/GenBank/DDBJ databases">
        <authorList>
            <person name="Dong K."/>
        </authorList>
    </citation>
    <scope>NUCLEOTIDE SEQUENCE [LARGE SCALE GENOMIC DNA]</scope>
    <source>
        <strain evidence="4">dk3543</strain>
    </source>
</reference>
<sequence length="78" mass="7888">MAGQHDRDAGPVGRAQVGRAQVEGPRSSEEGITTAEYAVGTAAGAGFAGLLFAMLTGGFGDKLLKTLFDHVLSLLGLG</sequence>
<gene>
    <name evidence="3" type="ORF">FC770_04045</name>
</gene>
<dbReference type="RefSeq" id="WP_137064786.1">
    <property type="nucleotide sequence ID" value="NZ_CP040748.1"/>
</dbReference>
<accession>A0A4U2YTV8</accession>
<name>A0A4U2YTV8_9ACTN</name>
<dbReference type="Proteomes" id="UP000307808">
    <property type="component" value="Unassembled WGS sequence"/>
</dbReference>
<dbReference type="Pfam" id="PF14029">
    <property type="entry name" value="DUF4244"/>
    <property type="match status" value="1"/>
</dbReference>
<evidence type="ECO:0000256" key="2">
    <source>
        <dbReference type="SAM" id="Phobius"/>
    </source>
</evidence>
<organism evidence="3 4">
    <name type="scientific">Nocardioides jishulii</name>
    <dbReference type="NCBI Taxonomy" id="2575440"/>
    <lineage>
        <taxon>Bacteria</taxon>
        <taxon>Bacillati</taxon>
        <taxon>Actinomycetota</taxon>
        <taxon>Actinomycetes</taxon>
        <taxon>Propionibacteriales</taxon>
        <taxon>Nocardioidaceae</taxon>
        <taxon>Nocardioides</taxon>
    </lineage>
</organism>
<keyword evidence="2" id="KW-0812">Transmembrane</keyword>
<feature type="region of interest" description="Disordered" evidence="1">
    <location>
        <begin position="1"/>
        <end position="31"/>
    </location>
</feature>
<keyword evidence="2" id="KW-1133">Transmembrane helix</keyword>
<dbReference type="InterPro" id="IPR025338">
    <property type="entry name" value="DUF4244"/>
</dbReference>
<dbReference type="OrthoDB" id="3790810at2"/>
<evidence type="ECO:0000313" key="4">
    <source>
        <dbReference type="Proteomes" id="UP000307808"/>
    </source>
</evidence>
<dbReference type="EMBL" id="SZPY01000001">
    <property type="protein sequence ID" value="TKI64325.1"/>
    <property type="molecule type" value="Genomic_DNA"/>
</dbReference>
<keyword evidence="2" id="KW-0472">Membrane</keyword>
<evidence type="ECO:0000313" key="3">
    <source>
        <dbReference type="EMBL" id="TKI64325.1"/>
    </source>
</evidence>
<protein>
    <submittedName>
        <fullName evidence="3">DUF4244 domain-containing protein</fullName>
    </submittedName>
</protein>
<proteinExistence type="predicted"/>
<comment type="caution">
    <text evidence="3">The sequence shown here is derived from an EMBL/GenBank/DDBJ whole genome shotgun (WGS) entry which is preliminary data.</text>
</comment>
<dbReference type="AlphaFoldDB" id="A0A4U2YTV8"/>
<keyword evidence="4" id="KW-1185">Reference proteome</keyword>
<evidence type="ECO:0000256" key="1">
    <source>
        <dbReference type="SAM" id="MobiDB-lite"/>
    </source>
</evidence>
<feature type="transmembrane region" description="Helical" evidence="2">
    <location>
        <begin position="37"/>
        <end position="55"/>
    </location>
</feature>